<keyword evidence="2" id="KW-1185">Reference proteome</keyword>
<evidence type="ECO:0000313" key="2">
    <source>
        <dbReference type="Proteomes" id="UP001500121"/>
    </source>
</evidence>
<dbReference type="PANTHER" id="PTHR38436">
    <property type="entry name" value="POLYKETIDE CYCLASE SNOAL-LIKE DOMAIN"/>
    <property type="match status" value="1"/>
</dbReference>
<accession>A0ABP8ZGQ5</accession>
<dbReference type="Pfam" id="PF07366">
    <property type="entry name" value="SnoaL"/>
    <property type="match status" value="2"/>
</dbReference>
<dbReference type="InterPro" id="IPR009959">
    <property type="entry name" value="Cyclase_SnoaL-like"/>
</dbReference>
<protein>
    <submittedName>
        <fullName evidence="1">Ester cyclase</fullName>
    </submittedName>
</protein>
<organism evidence="1 2">
    <name type="scientific">Amnibacterium soli</name>
    <dbReference type="NCBI Taxonomy" id="1282736"/>
    <lineage>
        <taxon>Bacteria</taxon>
        <taxon>Bacillati</taxon>
        <taxon>Actinomycetota</taxon>
        <taxon>Actinomycetes</taxon>
        <taxon>Micrococcales</taxon>
        <taxon>Microbacteriaceae</taxon>
        <taxon>Amnibacterium</taxon>
    </lineage>
</organism>
<proteinExistence type="predicted"/>
<evidence type="ECO:0000313" key="1">
    <source>
        <dbReference type="EMBL" id="GAA4756010.1"/>
    </source>
</evidence>
<comment type="caution">
    <text evidence="1">The sequence shown here is derived from an EMBL/GenBank/DDBJ whole genome shotgun (WGS) entry which is preliminary data.</text>
</comment>
<dbReference type="EMBL" id="BAABLP010000009">
    <property type="protein sequence ID" value="GAA4756010.1"/>
    <property type="molecule type" value="Genomic_DNA"/>
</dbReference>
<dbReference type="SUPFAM" id="SSF54427">
    <property type="entry name" value="NTF2-like"/>
    <property type="match status" value="2"/>
</dbReference>
<dbReference type="InterPro" id="IPR032710">
    <property type="entry name" value="NTF2-like_dom_sf"/>
</dbReference>
<gene>
    <name evidence="1" type="ORF">GCM10025783_31640</name>
</gene>
<sequence length="388" mass="43306">MAEAGPVEGDGRNGRARVVVHDPSSANRFMPPDHAIALDLGRGATIETPDRGPRKHSMRGFEDEYVDIVDYIVRITHRIWEDQDVGYIYDTYAPGCRVHDDAGLQIGVERMVSGTIDSIEAFADARHYADDVIWAGDDERGFVTSHRAFNVGHHTGTWRWGPATHRPLKLWVIANCLVVDNLIVEEWVLYNTVARLLQVGVDPVAAARLAGRALPALAGPQSTEVDRLIGGRVPVLAPEVDLTASDDVEGFVRGLFHNLYNRRDLSAVDRHYASNVQWHGTSNREGHGRGDVRSMARKLLATFPDFGLEVDEVYWMGNADEGWSVSVRWTGAGTHDGHVLYGEPTGRRVRIWGLTQLYVRRGVVVEDWSLFNEFDVMVHLFRDEALPG</sequence>
<reference evidence="2" key="1">
    <citation type="journal article" date="2019" name="Int. J. Syst. Evol. Microbiol.">
        <title>The Global Catalogue of Microorganisms (GCM) 10K type strain sequencing project: providing services to taxonomists for standard genome sequencing and annotation.</title>
        <authorList>
            <consortium name="The Broad Institute Genomics Platform"/>
            <consortium name="The Broad Institute Genome Sequencing Center for Infectious Disease"/>
            <person name="Wu L."/>
            <person name="Ma J."/>
        </authorList>
    </citation>
    <scope>NUCLEOTIDE SEQUENCE [LARGE SCALE GENOMIC DNA]</scope>
    <source>
        <strain evidence="2">JCM 19015</strain>
    </source>
</reference>
<dbReference type="Proteomes" id="UP001500121">
    <property type="component" value="Unassembled WGS sequence"/>
</dbReference>
<name>A0ABP8ZGQ5_9MICO</name>
<dbReference type="Gene3D" id="3.10.450.50">
    <property type="match status" value="2"/>
</dbReference>
<dbReference type="PANTHER" id="PTHR38436:SF1">
    <property type="entry name" value="ESTER CYCLASE"/>
    <property type="match status" value="1"/>
</dbReference>